<gene>
    <name evidence="4 6" type="primary">rpsR</name>
    <name evidence="6" type="ORF">Fuma_00008</name>
</gene>
<dbReference type="AlphaFoldDB" id="A0A1P8W8Q4"/>
<reference evidence="6 7" key="1">
    <citation type="journal article" date="2016" name="Front. Microbiol.">
        <title>Fuerstia marisgermanicae gen. nov., sp. nov., an Unusual Member of the Phylum Planctomycetes from the German Wadden Sea.</title>
        <authorList>
            <person name="Kohn T."/>
            <person name="Heuer A."/>
            <person name="Jogler M."/>
            <person name="Vollmers J."/>
            <person name="Boedeker C."/>
            <person name="Bunk B."/>
            <person name="Rast P."/>
            <person name="Borchert D."/>
            <person name="Glockner I."/>
            <person name="Freese H.M."/>
            <person name="Klenk H.P."/>
            <person name="Overmann J."/>
            <person name="Kaster A.K."/>
            <person name="Rohde M."/>
            <person name="Wiegand S."/>
            <person name="Jogler C."/>
        </authorList>
    </citation>
    <scope>NUCLEOTIDE SEQUENCE [LARGE SCALE GENOMIC DNA]</scope>
    <source>
        <strain evidence="6 7">NH11</strain>
    </source>
</reference>
<comment type="function">
    <text evidence="4">Binds as a heterodimer with protein bS6 to the central domain of the 16S rRNA, where it helps stabilize the platform of the 30S subunit.</text>
</comment>
<dbReference type="HAMAP" id="MF_00270">
    <property type="entry name" value="Ribosomal_bS18"/>
    <property type="match status" value="1"/>
</dbReference>
<dbReference type="Pfam" id="PF01084">
    <property type="entry name" value="Ribosomal_S18"/>
    <property type="match status" value="1"/>
</dbReference>
<dbReference type="NCBIfam" id="TIGR00165">
    <property type="entry name" value="S18"/>
    <property type="match status" value="1"/>
</dbReference>
<dbReference type="STRING" id="1891926.Fuma_00008"/>
<evidence type="ECO:0000313" key="6">
    <source>
        <dbReference type="EMBL" id="APZ90435.1"/>
    </source>
</evidence>
<protein>
    <recommendedName>
        <fullName evidence="4">Small ribosomal subunit protein bS18</fullName>
    </recommendedName>
</protein>
<dbReference type="KEGG" id="fmr:Fuma_00008"/>
<evidence type="ECO:0000256" key="1">
    <source>
        <dbReference type="ARBA" id="ARBA00005589"/>
    </source>
</evidence>
<dbReference type="EMBL" id="CP017641">
    <property type="protein sequence ID" value="APZ90435.1"/>
    <property type="molecule type" value="Genomic_DNA"/>
</dbReference>
<organism evidence="6 7">
    <name type="scientific">Fuerstiella marisgermanici</name>
    <dbReference type="NCBI Taxonomy" id="1891926"/>
    <lineage>
        <taxon>Bacteria</taxon>
        <taxon>Pseudomonadati</taxon>
        <taxon>Planctomycetota</taxon>
        <taxon>Planctomycetia</taxon>
        <taxon>Planctomycetales</taxon>
        <taxon>Planctomycetaceae</taxon>
        <taxon>Fuerstiella</taxon>
    </lineage>
</organism>
<name>A0A1P8W8Q4_9PLAN</name>
<dbReference type="GO" id="GO:0003735">
    <property type="term" value="F:structural constituent of ribosome"/>
    <property type="evidence" value="ECO:0007669"/>
    <property type="project" value="InterPro"/>
</dbReference>
<dbReference type="GO" id="GO:0070181">
    <property type="term" value="F:small ribosomal subunit rRNA binding"/>
    <property type="evidence" value="ECO:0007669"/>
    <property type="project" value="TreeGrafter"/>
</dbReference>
<dbReference type="PANTHER" id="PTHR13479:SF40">
    <property type="entry name" value="SMALL RIBOSOMAL SUBUNIT PROTEIN BS18M"/>
    <property type="match status" value="1"/>
</dbReference>
<proteinExistence type="inferred from homology"/>
<dbReference type="GO" id="GO:0006412">
    <property type="term" value="P:translation"/>
    <property type="evidence" value="ECO:0007669"/>
    <property type="project" value="UniProtKB-UniRule"/>
</dbReference>
<dbReference type="Proteomes" id="UP000187735">
    <property type="component" value="Chromosome"/>
</dbReference>
<keyword evidence="3 4" id="KW-0687">Ribonucleoprotein</keyword>
<dbReference type="GO" id="GO:0022627">
    <property type="term" value="C:cytosolic small ribosomal subunit"/>
    <property type="evidence" value="ECO:0007669"/>
    <property type="project" value="TreeGrafter"/>
</dbReference>
<comment type="similarity">
    <text evidence="1 4 5">Belongs to the bacterial ribosomal protein bS18 family.</text>
</comment>
<evidence type="ECO:0000256" key="2">
    <source>
        <dbReference type="ARBA" id="ARBA00022980"/>
    </source>
</evidence>
<dbReference type="PRINTS" id="PR00974">
    <property type="entry name" value="RIBOSOMALS18"/>
</dbReference>
<keyword evidence="7" id="KW-1185">Reference proteome</keyword>
<evidence type="ECO:0000256" key="4">
    <source>
        <dbReference type="HAMAP-Rule" id="MF_00270"/>
    </source>
</evidence>
<keyword evidence="2 4" id="KW-0689">Ribosomal protein</keyword>
<evidence type="ECO:0000256" key="3">
    <source>
        <dbReference type="ARBA" id="ARBA00023274"/>
    </source>
</evidence>
<comment type="subunit">
    <text evidence="4">Part of the 30S ribosomal subunit. Forms a tight heterodimer with protein bS6.</text>
</comment>
<keyword evidence="4" id="KW-0699">rRNA-binding</keyword>
<keyword evidence="4" id="KW-0694">RNA-binding</keyword>
<evidence type="ECO:0000256" key="5">
    <source>
        <dbReference type="RuleBase" id="RU003910"/>
    </source>
</evidence>
<evidence type="ECO:0000313" key="7">
    <source>
        <dbReference type="Proteomes" id="UP000187735"/>
    </source>
</evidence>
<dbReference type="SUPFAM" id="SSF46911">
    <property type="entry name" value="Ribosomal protein S18"/>
    <property type="match status" value="1"/>
</dbReference>
<dbReference type="PANTHER" id="PTHR13479">
    <property type="entry name" value="30S RIBOSOMAL PROTEIN S18"/>
    <property type="match status" value="1"/>
</dbReference>
<dbReference type="InterPro" id="IPR001648">
    <property type="entry name" value="Ribosomal_bS18"/>
</dbReference>
<accession>A0A1P8W8Q4</accession>
<dbReference type="InterPro" id="IPR036870">
    <property type="entry name" value="Ribosomal_bS18_sf"/>
</dbReference>
<dbReference type="Gene3D" id="4.10.640.10">
    <property type="entry name" value="Ribosomal protein S18"/>
    <property type="match status" value="1"/>
</dbReference>
<sequence length="112" mass="12907">MLTSPFHNRLSGIQGELSYMATISKSDLKKLRKRRARLKKKKMTCPFTAGGNVPRPVYVDYKDLKTLRNLIDREGRILPRRRTGTSALYQRAVRKAVLRARFIGLLPYVSDD</sequence>